<protein>
    <submittedName>
        <fullName evidence="2">Uncharacterized protein</fullName>
    </submittedName>
</protein>
<evidence type="ECO:0000313" key="2">
    <source>
        <dbReference type="EMBL" id="CBK20329.2"/>
    </source>
</evidence>
<dbReference type="InterPro" id="IPR001611">
    <property type="entry name" value="Leu-rich_rpt"/>
</dbReference>
<dbReference type="Proteomes" id="UP000008312">
    <property type="component" value="Unassembled WGS sequence"/>
</dbReference>
<dbReference type="AlphaFoldDB" id="D8LXM4"/>
<sequence length="210" mass="23873">MLSAEFLPNLEILDLSENHIGNEGIRELGNGSNLRCLQQVKVLYLCRNQITDEGASCIYLFVRNKVWKSIQQLFLDDNSFSKISVIHLQSLVNMNNCLNCIYLNEMTRRREHFLHFESSTEDNSDKNSPEQNDLDSTLLHPDFTVDSEEDEKLLQEIFDDSIDNILYPCSLRRTSDDKDGSWTPVDVNMTPIPGPVGLGVDSDVYPSPTA</sequence>
<gene>
    <name evidence="2" type="ORF">GSBLH_T00000679001</name>
</gene>
<feature type="region of interest" description="Disordered" evidence="1">
    <location>
        <begin position="173"/>
        <end position="210"/>
    </location>
</feature>
<keyword evidence="3" id="KW-1185">Reference proteome</keyword>
<dbReference type="GeneID" id="24917979"/>
<dbReference type="InterPro" id="IPR032675">
    <property type="entry name" value="LRR_dom_sf"/>
</dbReference>
<dbReference type="Pfam" id="PF13516">
    <property type="entry name" value="LRR_6"/>
    <property type="match status" value="2"/>
</dbReference>
<dbReference type="InParanoid" id="D8LXM4"/>
<dbReference type="PROSITE" id="PS51450">
    <property type="entry name" value="LRR"/>
    <property type="match status" value="1"/>
</dbReference>
<dbReference type="OrthoDB" id="120976at2759"/>
<dbReference type="SUPFAM" id="SSF52047">
    <property type="entry name" value="RNI-like"/>
    <property type="match status" value="1"/>
</dbReference>
<dbReference type="Gene3D" id="3.80.10.10">
    <property type="entry name" value="Ribonuclease Inhibitor"/>
    <property type="match status" value="1"/>
</dbReference>
<dbReference type="RefSeq" id="XP_012894377.1">
    <property type="nucleotide sequence ID" value="XM_013038923.1"/>
</dbReference>
<accession>D8LXM4</accession>
<evidence type="ECO:0000256" key="1">
    <source>
        <dbReference type="SAM" id="MobiDB-lite"/>
    </source>
</evidence>
<name>D8LXM4_BLAHO</name>
<evidence type="ECO:0000313" key="3">
    <source>
        <dbReference type="Proteomes" id="UP000008312"/>
    </source>
</evidence>
<feature type="region of interest" description="Disordered" evidence="1">
    <location>
        <begin position="117"/>
        <end position="138"/>
    </location>
</feature>
<reference evidence="2" key="1">
    <citation type="submission" date="2010-02" db="EMBL/GenBank/DDBJ databases">
        <title>Sequencing and annotation of the Blastocystis hominis genome.</title>
        <authorList>
            <person name="Wincker P."/>
        </authorList>
    </citation>
    <scope>NUCLEOTIDE SEQUENCE</scope>
    <source>
        <strain evidence="2">Singapore isolate B</strain>
    </source>
</reference>
<dbReference type="EMBL" id="FN668639">
    <property type="protein sequence ID" value="CBK20329.2"/>
    <property type="molecule type" value="Genomic_DNA"/>
</dbReference>
<organism evidence="2">
    <name type="scientific">Blastocystis hominis</name>
    <dbReference type="NCBI Taxonomy" id="12968"/>
    <lineage>
        <taxon>Eukaryota</taxon>
        <taxon>Sar</taxon>
        <taxon>Stramenopiles</taxon>
        <taxon>Bigyra</taxon>
        <taxon>Opalozoa</taxon>
        <taxon>Opalinata</taxon>
        <taxon>Blastocystidae</taxon>
        <taxon>Blastocystis</taxon>
    </lineage>
</organism>
<proteinExistence type="predicted"/>